<dbReference type="PANTHER" id="PTHR30469">
    <property type="entry name" value="MULTIDRUG RESISTANCE PROTEIN MDTA"/>
    <property type="match status" value="1"/>
</dbReference>
<keyword evidence="5" id="KW-1133">Transmembrane helix</keyword>
<evidence type="ECO:0000256" key="5">
    <source>
        <dbReference type="SAM" id="Phobius"/>
    </source>
</evidence>
<sequence>MFIAWLKSGLRQLIVAAVVIAGTLALWIMYVPAAQPWLEQAGIYDMLGIDPAQAAEAPAQASARRGGGASRVIAAEVGTGTLNDRITAIGDGRAVRSVSVKAEASGRIVEIGFAPGEHVEEGSTLFRLDDRAEVIALDRARLMLSDAQSSAERLERLRSSGAASVVAMHEAELELRTAELAVRQAEFDLERRTVVAPISGWMGILEYEVGDRTAAQDNLAVIADRSEILIDFRVPERVLPKLSPGMPLTAEPLALGGVKINGEVSAIDNVIDRNSRTIRVLGRLANEGDRLRDGMALSVSLAFPGEQFPSVDPLAVQWSSDGAFVWVVRDGKAQRVAVQIRQRNAADVLVSGDLKPGDRVVIEGVQTLRPGADVAVEGDAAAMGAATPAPTQKL</sequence>
<feature type="domain" description="Multidrug resistance protein MdtA-like C-terminal permuted SH3" evidence="8">
    <location>
        <begin position="315"/>
        <end position="367"/>
    </location>
</feature>
<dbReference type="Gene3D" id="2.40.50.100">
    <property type="match status" value="1"/>
</dbReference>
<dbReference type="GO" id="GO:1990281">
    <property type="term" value="C:efflux pump complex"/>
    <property type="evidence" value="ECO:0007669"/>
    <property type="project" value="TreeGrafter"/>
</dbReference>
<evidence type="ECO:0000313" key="9">
    <source>
        <dbReference type="EMBL" id="MWB76776.1"/>
    </source>
</evidence>
<dbReference type="GO" id="GO:0015562">
    <property type="term" value="F:efflux transmembrane transporter activity"/>
    <property type="evidence" value="ECO:0007669"/>
    <property type="project" value="TreeGrafter"/>
</dbReference>
<dbReference type="InterPro" id="IPR058792">
    <property type="entry name" value="Beta-barrel_RND_2"/>
</dbReference>
<dbReference type="PANTHER" id="PTHR30469:SF29">
    <property type="entry name" value="BLR2860 PROTEIN"/>
    <property type="match status" value="1"/>
</dbReference>
<dbReference type="Gene3D" id="1.10.287.470">
    <property type="entry name" value="Helix hairpin bin"/>
    <property type="match status" value="1"/>
</dbReference>
<dbReference type="RefSeq" id="WP_160380908.1">
    <property type="nucleotide sequence ID" value="NZ_WNXQ01000001.1"/>
</dbReference>
<dbReference type="InterPro" id="IPR006143">
    <property type="entry name" value="RND_pump_MFP"/>
</dbReference>
<comment type="subcellular location">
    <subcellularLocation>
        <location evidence="1">Cell envelope</location>
    </subcellularLocation>
</comment>
<name>A0A844VYG8_9RHOB</name>
<keyword evidence="3" id="KW-0813">Transport</keyword>
<gene>
    <name evidence="9" type="ORF">GLS40_01920</name>
</gene>
<comment type="caution">
    <text evidence="9">The sequence shown here is derived from an EMBL/GenBank/DDBJ whole genome shotgun (WGS) entry which is preliminary data.</text>
</comment>
<dbReference type="NCBIfam" id="TIGR01730">
    <property type="entry name" value="RND_mfp"/>
    <property type="match status" value="1"/>
</dbReference>
<feature type="domain" description="Multidrug resistance protein MdtA-like barrel-sandwich hybrid" evidence="6">
    <location>
        <begin position="96"/>
        <end position="221"/>
    </location>
</feature>
<keyword evidence="5" id="KW-0472">Membrane</keyword>
<feature type="transmembrane region" description="Helical" evidence="5">
    <location>
        <begin position="12"/>
        <end position="30"/>
    </location>
</feature>
<dbReference type="Pfam" id="PF25967">
    <property type="entry name" value="RND-MFP_C"/>
    <property type="match status" value="1"/>
</dbReference>
<dbReference type="EMBL" id="WNXQ01000001">
    <property type="protein sequence ID" value="MWB76776.1"/>
    <property type="molecule type" value="Genomic_DNA"/>
</dbReference>
<dbReference type="AlphaFoldDB" id="A0A844VYG8"/>
<dbReference type="SUPFAM" id="SSF111369">
    <property type="entry name" value="HlyD-like secretion proteins"/>
    <property type="match status" value="1"/>
</dbReference>
<dbReference type="InterPro" id="IPR058625">
    <property type="entry name" value="MdtA-like_BSH"/>
</dbReference>
<evidence type="ECO:0000256" key="4">
    <source>
        <dbReference type="SAM" id="Coils"/>
    </source>
</evidence>
<comment type="similarity">
    <text evidence="2">Belongs to the membrane fusion protein (MFP) (TC 8.A.1) family.</text>
</comment>
<protein>
    <submittedName>
        <fullName evidence="9">Efflux RND transporter periplasmic adaptor subunit</fullName>
    </submittedName>
</protein>
<evidence type="ECO:0000256" key="1">
    <source>
        <dbReference type="ARBA" id="ARBA00004196"/>
    </source>
</evidence>
<evidence type="ECO:0000259" key="6">
    <source>
        <dbReference type="Pfam" id="PF25917"/>
    </source>
</evidence>
<organism evidence="9 10">
    <name type="scientific">Pseudooceanicola pacificus</name>
    <dbReference type="NCBI Taxonomy" id="2676438"/>
    <lineage>
        <taxon>Bacteria</taxon>
        <taxon>Pseudomonadati</taxon>
        <taxon>Pseudomonadota</taxon>
        <taxon>Alphaproteobacteria</taxon>
        <taxon>Rhodobacterales</taxon>
        <taxon>Paracoccaceae</taxon>
        <taxon>Pseudooceanicola</taxon>
    </lineage>
</organism>
<evidence type="ECO:0000256" key="3">
    <source>
        <dbReference type="ARBA" id="ARBA00022448"/>
    </source>
</evidence>
<dbReference type="Gene3D" id="2.40.420.20">
    <property type="match status" value="1"/>
</dbReference>
<feature type="domain" description="CusB-like beta-barrel" evidence="7">
    <location>
        <begin position="230"/>
        <end position="302"/>
    </location>
</feature>
<reference evidence="9 10" key="1">
    <citation type="submission" date="2019-11" db="EMBL/GenBank/DDBJ databases">
        <title>Pseudooceanicola pacifica sp. nov., isolated from deep-sea sediment of the Pacific Ocean.</title>
        <authorList>
            <person name="Lyu L."/>
        </authorList>
    </citation>
    <scope>NUCLEOTIDE SEQUENCE [LARGE SCALE GENOMIC DNA]</scope>
    <source>
        <strain evidence="9 10">216_PA32_1</strain>
    </source>
</reference>
<dbReference type="Proteomes" id="UP000443843">
    <property type="component" value="Unassembled WGS sequence"/>
</dbReference>
<evidence type="ECO:0000259" key="8">
    <source>
        <dbReference type="Pfam" id="PF25967"/>
    </source>
</evidence>
<keyword evidence="5" id="KW-0812">Transmembrane</keyword>
<feature type="coiled-coil region" evidence="4">
    <location>
        <begin position="137"/>
        <end position="188"/>
    </location>
</feature>
<evidence type="ECO:0000259" key="7">
    <source>
        <dbReference type="Pfam" id="PF25954"/>
    </source>
</evidence>
<dbReference type="Pfam" id="PF25954">
    <property type="entry name" value="Beta-barrel_RND_2"/>
    <property type="match status" value="1"/>
</dbReference>
<keyword evidence="10" id="KW-1185">Reference proteome</keyword>
<evidence type="ECO:0000256" key="2">
    <source>
        <dbReference type="ARBA" id="ARBA00009477"/>
    </source>
</evidence>
<dbReference type="InterPro" id="IPR058627">
    <property type="entry name" value="MdtA-like_C"/>
</dbReference>
<evidence type="ECO:0000313" key="10">
    <source>
        <dbReference type="Proteomes" id="UP000443843"/>
    </source>
</evidence>
<accession>A0A844VYG8</accession>
<dbReference type="Pfam" id="PF25917">
    <property type="entry name" value="BSH_RND"/>
    <property type="match status" value="1"/>
</dbReference>
<dbReference type="Gene3D" id="2.40.30.170">
    <property type="match status" value="1"/>
</dbReference>
<keyword evidence="4" id="KW-0175">Coiled coil</keyword>
<proteinExistence type="inferred from homology"/>